<gene>
    <name evidence="2" type="ORF">ACJRO7_020866</name>
</gene>
<accession>A0ABD3KHY0</accession>
<evidence type="ECO:0000313" key="2">
    <source>
        <dbReference type="EMBL" id="KAL3739520.1"/>
    </source>
</evidence>
<name>A0ABD3KHY0_EUCGL</name>
<keyword evidence="3" id="KW-1185">Reference proteome</keyword>
<dbReference type="EMBL" id="JBJKBG010000005">
    <property type="protein sequence ID" value="KAL3739520.1"/>
    <property type="molecule type" value="Genomic_DNA"/>
</dbReference>
<evidence type="ECO:0000313" key="3">
    <source>
        <dbReference type="Proteomes" id="UP001634007"/>
    </source>
</evidence>
<feature type="region of interest" description="Disordered" evidence="1">
    <location>
        <begin position="37"/>
        <end position="72"/>
    </location>
</feature>
<organism evidence="2 3">
    <name type="scientific">Eucalyptus globulus</name>
    <name type="common">Tasmanian blue gum</name>
    <dbReference type="NCBI Taxonomy" id="34317"/>
    <lineage>
        <taxon>Eukaryota</taxon>
        <taxon>Viridiplantae</taxon>
        <taxon>Streptophyta</taxon>
        <taxon>Embryophyta</taxon>
        <taxon>Tracheophyta</taxon>
        <taxon>Spermatophyta</taxon>
        <taxon>Magnoliopsida</taxon>
        <taxon>eudicotyledons</taxon>
        <taxon>Gunneridae</taxon>
        <taxon>Pentapetalae</taxon>
        <taxon>rosids</taxon>
        <taxon>malvids</taxon>
        <taxon>Myrtales</taxon>
        <taxon>Myrtaceae</taxon>
        <taxon>Myrtoideae</taxon>
        <taxon>Eucalypteae</taxon>
        <taxon>Eucalyptus</taxon>
    </lineage>
</organism>
<sequence>MAGLRLARFITEVVPSQLAITTRRQNKPCFVMDTIREDREEEERHAHESFNNASLSSSPGSSSASWAVAAST</sequence>
<feature type="compositionally biased region" description="Basic and acidic residues" evidence="1">
    <location>
        <begin position="37"/>
        <end position="48"/>
    </location>
</feature>
<feature type="non-terminal residue" evidence="2">
    <location>
        <position position="72"/>
    </location>
</feature>
<evidence type="ECO:0000256" key="1">
    <source>
        <dbReference type="SAM" id="MobiDB-lite"/>
    </source>
</evidence>
<comment type="caution">
    <text evidence="2">The sequence shown here is derived from an EMBL/GenBank/DDBJ whole genome shotgun (WGS) entry which is preliminary data.</text>
</comment>
<reference evidence="2 3" key="1">
    <citation type="submission" date="2024-11" db="EMBL/GenBank/DDBJ databases">
        <title>Chromosome-level genome assembly of Eucalyptus globulus Labill. provides insights into its genome evolution.</title>
        <authorList>
            <person name="Li X."/>
        </authorList>
    </citation>
    <scope>NUCLEOTIDE SEQUENCE [LARGE SCALE GENOMIC DNA]</scope>
    <source>
        <strain evidence="2">CL2024</strain>
        <tissue evidence="2">Fresh tender leaves</tissue>
    </source>
</reference>
<feature type="compositionally biased region" description="Low complexity" evidence="1">
    <location>
        <begin position="53"/>
        <end position="72"/>
    </location>
</feature>
<proteinExistence type="predicted"/>
<protein>
    <submittedName>
        <fullName evidence="2">Uncharacterized protein</fullName>
    </submittedName>
</protein>
<dbReference type="Proteomes" id="UP001634007">
    <property type="component" value="Unassembled WGS sequence"/>
</dbReference>
<dbReference type="AlphaFoldDB" id="A0ABD3KHY0"/>